<dbReference type="AlphaFoldDB" id="A0A853KW31"/>
<evidence type="ECO:0000313" key="1">
    <source>
        <dbReference type="EMBL" id="OAZ08060.1"/>
    </source>
</evidence>
<organism evidence="1 2">
    <name type="scientific">Thalassospira tepidiphila MCCC 1A03514</name>
    <dbReference type="NCBI Taxonomy" id="1177930"/>
    <lineage>
        <taxon>Bacteria</taxon>
        <taxon>Pseudomonadati</taxon>
        <taxon>Pseudomonadota</taxon>
        <taxon>Alphaproteobacteria</taxon>
        <taxon>Rhodospirillales</taxon>
        <taxon>Thalassospiraceae</taxon>
        <taxon>Thalassospira</taxon>
    </lineage>
</organism>
<name>A0A853KW31_9PROT</name>
<sequence length="80" mass="9343">MEELDNTAIGTIWNHREYAAIGCECRCGRKRTVNLWRDLCKHNHGIKTLKQIKERLRCSSCGDKPAVVRLLRYEELAGWK</sequence>
<dbReference type="Proteomes" id="UP000094009">
    <property type="component" value="Unassembled WGS sequence"/>
</dbReference>
<gene>
    <name evidence="1" type="ORF">TH4_18575</name>
</gene>
<proteinExistence type="predicted"/>
<accession>A0A853KW31</accession>
<dbReference type="EMBL" id="JPVZ01000011">
    <property type="protein sequence ID" value="OAZ08060.1"/>
    <property type="molecule type" value="Genomic_DNA"/>
</dbReference>
<comment type="caution">
    <text evidence="1">The sequence shown here is derived from an EMBL/GenBank/DDBJ whole genome shotgun (WGS) entry which is preliminary data.</text>
</comment>
<protein>
    <submittedName>
        <fullName evidence="1">Uncharacterized protein</fullName>
    </submittedName>
</protein>
<evidence type="ECO:0000313" key="2">
    <source>
        <dbReference type="Proteomes" id="UP000094009"/>
    </source>
</evidence>
<reference evidence="1 2" key="1">
    <citation type="submission" date="2014-07" db="EMBL/GenBank/DDBJ databases">
        <title>Draft genome sequence of Thalassospira tepidiphila 1-1B.</title>
        <authorList>
            <person name="Lai Q."/>
            <person name="Shao Z."/>
        </authorList>
    </citation>
    <scope>NUCLEOTIDE SEQUENCE [LARGE SCALE GENOMIC DNA]</scope>
    <source>
        <strain evidence="1 2">MCCC 1A03514</strain>
    </source>
</reference>
<dbReference type="RefSeq" id="WP_064782220.1">
    <property type="nucleotide sequence ID" value="NZ_JPVZ01000011.1"/>
</dbReference>